<reference evidence="3 4" key="2">
    <citation type="journal article" date="2013" name="PLoS Genet.">
        <title>Comparative genome structure, secondary metabolite, and effector coding capacity across Cochliobolus pathogens.</title>
        <authorList>
            <person name="Condon B.J."/>
            <person name="Leng Y."/>
            <person name="Wu D."/>
            <person name="Bushley K.E."/>
            <person name="Ohm R.A."/>
            <person name="Otillar R."/>
            <person name="Martin J."/>
            <person name="Schackwitz W."/>
            <person name="Grimwood J."/>
            <person name="MohdZainudin N."/>
            <person name="Xue C."/>
            <person name="Wang R."/>
            <person name="Manning V.A."/>
            <person name="Dhillon B."/>
            <person name="Tu Z.J."/>
            <person name="Steffenson B.J."/>
            <person name="Salamov A."/>
            <person name="Sun H."/>
            <person name="Lowry S."/>
            <person name="LaButti K."/>
            <person name="Han J."/>
            <person name="Copeland A."/>
            <person name="Lindquist E."/>
            <person name="Barry K."/>
            <person name="Schmutz J."/>
            <person name="Baker S.E."/>
            <person name="Ciuffetti L.M."/>
            <person name="Grigoriev I.V."/>
            <person name="Zhong S."/>
            <person name="Turgeon B.G."/>
        </authorList>
    </citation>
    <scope>NUCLEOTIDE SEQUENCE [LARGE SCALE GENOMIC DNA]</scope>
    <source>
        <strain evidence="4">28A</strain>
    </source>
</reference>
<evidence type="ECO:0000313" key="3">
    <source>
        <dbReference type="EMBL" id="EOA88528.1"/>
    </source>
</evidence>
<dbReference type="Pfam" id="PF00646">
    <property type="entry name" value="F-box"/>
    <property type="match status" value="1"/>
</dbReference>
<name>R0K693_EXST2</name>
<dbReference type="OrthoDB" id="3882258at2759"/>
<sequence>MSAAAPPPPPPPPPPPGPGPPGNPFDDLPAELLLIISEYVGTNNLMNLALAMYPTFQRHNLSPKLSPTTLAHMLRLSRTRSMASSRYPDAVIRIPTELWLNIVRYLEPADILSLMFTLGTVFGRPLAGQTMQRLRVWSRRSREKG</sequence>
<dbReference type="Proteomes" id="UP000016935">
    <property type="component" value="Unassembled WGS sequence"/>
</dbReference>
<keyword evidence="4" id="KW-1185">Reference proteome</keyword>
<dbReference type="HOGENOM" id="CLU_153331_0_0_1"/>
<reference evidence="3 4" key="1">
    <citation type="journal article" date="2012" name="PLoS Pathog.">
        <title>Diverse lifestyles and strategies of plant pathogenesis encoded in the genomes of eighteen Dothideomycetes fungi.</title>
        <authorList>
            <person name="Ohm R.A."/>
            <person name="Feau N."/>
            <person name="Henrissat B."/>
            <person name="Schoch C.L."/>
            <person name="Horwitz B.A."/>
            <person name="Barry K.W."/>
            <person name="Condon B.J."/>
            <person name="Copeland A.C."/>
            <person name="Dhillon B."/>
            <person name="Glaser F."/>
            <person name="Hesse C.N."/>
            <person name="Kosti I."/>
            <person name="LaButti K."/>
            <person name="Lindquist E.A."/>
            <person name="Lucas S."/>
            <person name="Salamov A.A."/>
            <person name="Bradshaw R.E."/>
            <person name="Ciuffetti L."/>
            <person name="Hamelin R.C."/>
            <person name="Kema G.H.J."/>
            <person name="Lawrence C."/>
            <person name="Scott J.A."/>
            <person name="Spatafora J.W."/>
            <person name="Turgeon B.G."/>
            <person name="de Wit P.J.G.M."/>
            <person name="Zhong S."/>
            <person name="Goodwin S.B."/>
            <person name="Grigoriev I.V."/>
        </authorList>
    </citation>
    <scope>NUCLEOTIDE SEQUENCE [LARGE SCALE GENOMIC DNA]</scope>
    <source>
        <strain evidence="4">28A</strain>
    </source>
</reference>
<dbReference type="GeneID" id="19403113"/>
<feature type="region of interest" description="Disordered" evidence="1">
    <location>
        <begin position="1"/>
        <end position="24"/>
    </location>
</feature>
<protein>
    <recommendedName>
        <fullName evidence="2">F-box domain-containing protein</fullName>
    </recommendedName>
</protein>
<dbReference type="EMBL" id="KB908537">
    <property type="protein sequence ID" value="EOA88528.1"/>
    <property type="molecule type" value="Genomic_DNA"/>
</dbReference>
<dbReference type="eggNOG" id="ENOG502T5NP">
    <property type="taxonomic scope" value="Eukaryota"/>
</dbReference>
<evidence type="ECO:0000313" key="4">
    <source>
        <dbReference type="Proteomes" id="UP000016935"/>
    </source>
</evidence>
<proteinExistence type="predicted"/>
<feature type="compositionally biased region" description="Pro residues" evidence="1">
    <location>
        <begin position="1"/>
        <end position="23"/>
    </location>
</feature>
<gene>
    <name evidence="3" type="ORF">SETTUDRAFT_27329</name>
</gene>
<evidence type="ECO:0000259" key="2">
    <source>
        <dbReference type="Pfam" id="PF00646"/>
    </source>
</evidence>
<dbReference type="RefSeq" id="XP_008023711.1">
    <property type="nucleotide sequence ID" value="XM_008025520.1"/>
</dbReference>
<feature type="domain" description="F-box" evidence="2">
    <location>
        <begin position="93"/>
        <end position="117"/>
    </location>
</feature>
<dbReference type="InterPro" id="IPR001810">
    <property type="entry name" value="F-box_dom"/>
</dbReference>
<evidence type="ECO:0000256" key="1">
    <source>
        <dbReference type="SAM" id="MobiDB-lite"/>
    </source>
</evidence>
<dbReference type="AlphaFoldDB" id="R0K693"/>
<accession>R0K693</accession>
<organism evidence="3 4">
    <name type="scientific">Exserohilum turcicum (strain 28A)</name>
    <name type="common">Northern leaf blight fungus</name>
    <name type="synonym">Setosphaeria turcica</name>
    <dbReference type="NCBI Taxonomy" id="671987"/>
    <lineage>
        <taxon>Eukaryota</taxon>
        <taxon>Fungi</taxon>
        <taxon>Dikarya</taxon>
        <taxon>Ascomycota</taxon>
        <taxon>Pezizomycotina</taxon>
        <taxon>Dothideomycetes</taxon>
        <taxon>Pleosporomycetidae</taxon>
        <taxon>Pleosporales</taxon>
        <taxon>Pleosporineae</taxon>
        <taxon>Pleosporaceae</taxon>
        <taxon>Exserohilum</taxon>
    </lineage>
</organism>